<evidence type="ECO:0000313" key="4">
    <source>
        <dbReference type="Proteomes" id="UP001596074"/>
    </source>
</evidence>
<reference evidence="4" key="1">
    <citation type="journal article" date="2019" name="Int. J. Syst. Evol. Microbiol.">
        <title>The Global Catalogue of Microorganisms (GCM) 10K type strain sequencing project: providing services to taxonomists for standard genome sequencing and annotation.</title>
        <authorList>
            <consortium name="The Broad Institute Genomics Platform"/>
            <consortium name="The Broad Institute Genome Sequencing Center for Infectious Disease"/>
            <person name="Wu L."/>
            <person name="Ma J."/>
        </authorList>
    </citation>
    <scope>NUCLEOTIDE SEQUENCE [LARGE SCALE GENOMIC DNA]</scope>
    <source>
        <strain evidence="4">KCTC 42087</strain>
    </source>
</reference>
<proteinExistence type="predicted"/>
<accession>A0ABW1AJC3</accession>
<keyword evidence="4" id="KW-1185">Reference proteome</keyword>
<dbReference type="RefSeq" id="WP_378292931.1">
    <property type="nucleotide sequence ID" value="NZ_JBHSON010000169.1"/>
</dbReference>
<protein>
    <recommendedName>
        <fullName evidence="5">Lipoprotein</fullName>
    </recommendedName>
</protein>
<keyword evidence="2" id="KW-0732">Signal</keyword>
<dbReference type="Proteomes" id="UP001596074">
    <property type="component" value="Unassembled WGS sequence"/>
</dbReference>
<feature type="signal peptide" evidence="2">
    <location>
        <begin position="1"/>
        <end position="19"/>
    </location>
</feature>
<evidence type="ECO:0000256" key="2">
    <source>
        <dbReference type="SAM" id="SignalP"/>
    </source>
</evidence>
<feature type="chain" id="PRO_5046360522" description="Lipoprotein" evidence="2">
    <location>
        <begin position="20"/>
        <end position="168"/>
    </location>
</feature>
<dbReference type="PROSITE" id="PS51257">
    <property type="entry name" value="PROKAR_LIPOPROTEIN"/>
    <property type="match status" value="1"/>
</dbReference>
<evidence type="ECO:0000256" key="1">
    <source>
        <dbReference type="SAM" id="MobiDB-lite"/>
    </source>
</evidence>
<feature type="region of interest" description="Disordered" evidence="1">
    <location>
        <begin position="52"/>
        <end position="80"/>
    </location>
</feature>
<sequence length="168" mass="17577">MNRGSMLLAVSAAALALTAAGCGGSGDSTTTASGAKPAATVDQGVKHAQCMRDNGLPGYPDPDQGDESTAQNLPDRDSPEFTKALRACQSLEPPEKRAGTPENAELQQKMLKWAQCMRTNGVPNFPDPQNGRVRVKKGTIDGDSPQFEKAVQACRHLEAGSTGKRPGG</sequence>
<gene>
    <name evidence="3" type="ORF">ACFPZN_54235</name>
</gene>
<name>A0ABW1AJC3_9ACTN</name>
<comment type="caution">
    <text evidence="3">The sequence shown here is derived from an EMBL/GenBank/DDBJ whole genome shotgun (WGS) entry which is preliminary data.</text>
</comment>
<feature type="region of interest" description="Disordered" evidence="1">
    <location>
        <begin position="119"/>
        <end position="145"/>
    </location>
</feature>
<evidence type="ECO:0000313" key="3">
    <source>
        <dbReference type="EMBL" id="MFC5754634.1"/>
    </source>
</evidence>
<evidence type="ECO:0008006" key="5">
    <source>
        <dbReference type="Google" id="ProtNLM"/>
    </source>
</evidence>
<organism evidence="3 4">
    <name type="scientific">Actinomadura rugatobispora</name>
    <dbReference type="NCBI Taxonomy" id="1994"/>
    <lineage>
        <taxon>Bacteria</taxon>
        <taxon>Bacillati</taxon>
        <taxon>Actinomycetota</taxon>
        <taxon>Actinomycetes</taxon>
        <taxon>Streptosporangiales</taxon>
        <taxon>Thermomonosporaceae</taxon>
        <taxon>Actinomadura</taxon>
    </lineage>
</organism>
<dbReference type="EMBL" id="JBHSON010000169">
    <property type="protein sequence ID" value="MFC5754634.1"/>
    <property type="molecule type" value="Genomic_DNA"/>
</dbReference>